<dbReference type="PROSITE" id="PS51318">
    <property type="entry name" value="TAT"/>
    <property type="match status" value="1"/>
</dbReference>
<dbReference type="InterPro" id="IPR003646">
    <property type="entry name" value="SH3-like_bac-type"/>
</dbReference>
<organism evidence="4 5">
    <name type="scientific">Streptomyces vulcanius</name>
    <dbReference type="NCBI Taxonomy" id="1441876"/>
    <lineage>
        <taxon>Bacteria</taxon>
        <taxon>Bacillati</taxon>
        <taxon>Actinomycetota</taxon>
        <taxon>Actinomycetes</taxon>
        <taxon>Kitasatosporales</taxon>
        <taxon>Streptomycetaceae</taxon>
        <taxon>Streptomyces</taxon>
    </lineage>
</organism>
<gene>
    <name evidence="4" type="ORF">ACFPIH_31865</name>
</gene>
<feature type="signal peptide" evidence="2">
    <location>
        <begin position="1"/>
        <end position="31"/>
    </location>
</feature>
<dbReference type="Proteomes" id="UP001595839">
    <property type="component" value="Unassembled WGS sequence"/>
</dbReference>
<evidence type="ECO:0000256" key="2">
    <source>
        <dbReference type="SAM" id="SignalP"/>
    </source>
</evidence>
<keyword evidence="5" id="KW-1185">Reference proteome</keyword>
<dbReference type="RefSeq" id="WP_381180616.1">
    <property type="nucleotide sequence ID" value="NZ_JBHSFK010000024.1"/>
</dbReference>
<evidence type="ECO:0000259" key="3">
    <source>
        <dbReference type="Pfam" id="PF08239"/>
    </source>
</evidence>
<evidence type="ECO:0000256" key="1">
    <source>
        <dbReference type="SAM" id="MobiDB-lite"/>
    </source>
</evidence>
<feature type="compositionally biased region" description="Polar residues" evidence="1">
    <location>
        <begin position="36"/>
        <end position="47"/>
    </location>
</feature>
<feature type="chain" id="PRO_5046713358" evidence="2">
    <location>
        <begin position="32"/>
        <end position="172"/>
    </location>
</feature>
<feature type="region of interest" description="Disordered" evidence="1">
    <location>
        <begin position="30"/>
        <end position="98"/>
    </location>
</feature>
<protein>
    <submittedName>
        <fullName evidence="4">SH3 domain-containing protein</fullName>
    </submittedName>
</protein>
<dbReference type="Gene3D" id="2.30.30.40">
    <property type="entry name" value="SH3 Domains"/>
    <property type="match status" value="1"/>
</dbReference>
<feature type="domain" description="SH3b" evidence="3">
    <location>
        <begin position="109"/>
        <end position="163"/>
    </location>
</feature>
<dbReference type="EMBL" id="JBHSFK010000024">
    <property type="protein sequence ID" value="MFC4504057.1"/>
    <property type="molecule type" value="Genomic_DNA"/>
</dbReference>
<dbReference type="Pfam" id="PF08239">
    <property type="entry name" value="SH3_3"/>
    <property type="match status" value="1"/>
</dbReference>
<feature type="compositionally biased region" description="Low complexity" evidence="1">
    <location>
        <begin position="52"/>
        <end position="96"/>
    </location>
</feature>
<accession>A0ABV9AYZ8</accession>
<keyword evidence="2" id="KW-0732">Signal</keyword>
<evidence type="ECO:0000313" key="5">
    <source>
        <dbReference type="Proteomes" id="UP001595839"/>
    </source>
</evidence>
<proteinExistence type="predicted"/>
<sequence>MSLRRSALTRLAITAAAGALVTTAAVTPANADNEWNDTGGNTGSSQWDEGDGNSNSSGNSNGNESSQNGQSNQSNQWNQSGSGDHNGNNNNSNNSGRYRGRVTAGQLLLRSRPTRASQVIRVVHRGDIVSIFCKTSGQNVDGNPLWYLLTDGTWAWGAARYIDNIGEAPRWC</sequence>
<comment type="caution">
    <text evidence="4">The sequence shown here is derived from an EMBL/GenBank/DDBJ whole genome shotgun (WGS) entry which is preliminary data.</text>
</comment>
<name>A0ABV9AYZ8_9ACTN</name>
<dbReference type="InterPro" id="IPR006311">
    <property type="entry name" value="TAT_signal"/>
</dbReference>
<reference evidence="5" key="1">
    <citation type="journal article" date="2019" name="Int. J. Syst. Evol. Microbiol.">
        <title>The Global Catalogue of Microorganisms (GCM) 10K type strain sequencing project: providing services to taxonomists for standard genome sequencing and annotation.</title>
        <authorList>
            <consortium name="The Broad Institute Genomics Platform"/>
            <consortium name="The Broad Institute Genome Sequencing Center for Infectious Disease"/>
            <person name="Wu L."/>
            <person name="Ma J."/>
        </authorList>
    </citation>
    <scope>NUCLEOTIDE SEQUENCE [LARGE SCALE GENOMIC DNA]</scope>
    <source>
        <strain evidence="5">CGMCC 4.7177</strain>
    </source>
</reference>
<evidence type="ECO:0000313" key="4">
    <source>
        <dbReference type="EMBL" id="MFC4504057.1"/>
    </source>
</evidence>